<gene>
    <name evidence="1" type="ORF">GSY63_15590</name>
</gene>
<reference evidence="1" key="1">
    <citation type="submission" date="2020-01" db="EMBL/GenBank/DDBJ databases">
        <authorList>
            <person name="Seo Y.L."/>
        </authorList>
    </citation>
    <scope>NUCLEOTIDE SEQUENCE</scope>
    <source>
        <strain evidence="1">R11</strain>
    </source>
</reference>
<proteinExistence type="predicted"/>
<accession>A0A965ZJC6</accession>
<evidence type="ECO:0000313" key="2">
    <source>
        <dbReference type="Proteomes" id="UP000638732"/>
    </source>
</evidence>
<protein>
    <submittedName>
        <fullName evidence="1">Uncharacterized protein</fullName>
    </submittedName>
</protein>
<organism evidence="1 2">
    <name type="scientific">Mucilaginibacter agri</name>
    <dbReference type="NCBI Taxonomy" id="2695265"/>
    <lineage>
        <taxon>Bacteria</taxon>
        <taxon>Pseudomonadati</taxon>
        <taxon>Bacteroidota</taxon>
        <taxon>Sphingobacteriia</taxon>
        <taxon>Sphingobacteriales</taxon>
        <taxon>Sphingobacteriaceae</taxon>
        <taxon>Mucilaginibacter</taxon>
    </lineage>
</organism>
<dbReference type="Proteomes" id="UP000638732">
    <property type="component" value="Unassembled WGS sequence"/>
</dbReference>
<evidence type="ECO:0000313" key="1">
    <source>
        <dbReference type="EMBL" id="NCD70787.1"/>
    </source>
</evidence>
<comment type="caution">
    <text evidence="1">The sequence shown here is derived from an EMBL/GenBank/DDBJ whole genome shotgun (WGS) entry which is preliminary data.</text>
</comment>
<keyword evidence="2" id="KW-1185">Reference proteome</keyword>
<reference evidence="1" key="2">
    <citation type="submission" date="2020-10" db="EMBL/GenBank/DDBJ databases">
        <title>Mucilaginibacter sp. nov., isolated from soil.</title>
        <authorList>
            <person name="Jeon C.O."/>
        </authorList>
    </citation>
    <scope>NUCLEOTIDE SEQUENCE</scope>
    <source>
        <strain evidence="1">R11</strain>
    </source>
</reference>
<sequence length="192" mass="21739">MNNQTNSNPGKKNKGLLIGLIALIVLGGVALANFTSVKLTFEYLFQFDHFSSGDNVYIKSKFFKTDSASFKLCRLIRPMTEHDVDSLNLSSSAKAELKLKLNPSLKPYLISTHDEVAVGRKQHLIGTYISHEMLELRLQDQHAVLNFYTIHPTEQALKIDSYYLKYPDLPAGYTWANNTYYIAPMFLSNSPQ</sequence>
<dbReference type="AlphaFoldDB" id="A0A965ZJC6"/>
<name>A0A965ZJC6_9SPHI</name>
<dbReference type="EMBL" id="WWEO01000043">
    <property type="protein sequence ID" value="NCD70787.1"/>
    <property type="molecule type" value="Genomic_DNA"/>
</dbReference>
<dbReference type="RefSeq" id="WP_166586739.1">
    <property type="nucleotide sequence ID" value="NZ_WWEO01000043.1"/>
</dbReference>